<dbReference type="AlphaFoldDB" id="A0A8C0W1F7"/>
<evidence type="ECO:0000256" key="2">
    <source>
        <dbReference type="ARBA" id="ARBA00006864"/>
    </source>
</evidence>
<organism evidence="7">
    <name type="scientific">Castor canadensis</name>
    <name type="common">American beaver</name>
    <dbReference type="NCBI Taxonomy" id="51338"/>
    <lineage>
        <taxon>Eukaryota</taxon>
        <taxon>Metazoa</taxon>
        <taxon>Chordata</taxon>
        <taxon>Craniata</taxon>
        <taxon>Vertebrata</taxon>
        <taxon>Euteleostomi</taxon>
        <taxon>Mammalia</taxon>
        <taxon>Eutheria</taxon>
        <taxon>Euarchontoglires</taxon>
        <taxon>Glires</taxon>
        <taxon>Rodentia</taxon>
        <taxon>Castorimorpha</taxon>
        <taxon>Castoridae</taxon>
        <taxon>Castor</taxon>
    </lineage>
</organism>
<evidence type="ECO:0000256" key="1">
    <source>
        <dbReference type="ARBA" id="ARBA00004141"/>
    </source>
</evidence>
<comment type="similarity">
    <text evidence="2">Belongs to the PMP-22/EMP/MP20 family.</text>
</comment>
<gene>
    <name evidence="7" type="primary">Emp3</name>
</gene>
<keyword evidence="3 6" id="KW-0812">Transmembrane</keyword>
<dbReference type="PROSITE" id="PS01222">
    <property type="entry name" value="PMP22_2"/>
    <property type="match status" value="1"/>
</dbReference>
<evidence type="ECO:0000313" key="7">
    <source>
        <dbReference type="Ensembl" id="ENSCCNP00000001573.1"/>
    </source>
</evidence>
<dbReference type="Gene3D" id="1.20.140.150">
    <property type="match status" value="1"/>
</dbReference>
<feature type="transmembrane region" description="Helical" evidence="6">
    <location>
        <begin position="65"/>
        <end position="86"/>
    </location>
</feature>
<name>A0A8C0W1F7_CASCN</name>
<evidence type="ECO:0000256" key="6">
    <source>
        <dbReference type="SAM" id="Phobius"/>
    </source>
</evidence>
<evidence type="ECO:0000256" key="4">
    <source>
        <dbReference type="ARBA" id="ARBA00022989"/>
    </source>
</evidence>
<proteinExistence type="inferred from homology"/>
<comment type="subcellular location">
    <subcellularLocation>
        <location evidence="1">Membrane</location>
        <topology evidence="1">Multi-pass membrane protein</topology>
    </subcellularLocation>
</comment>
<dbReference type="InterPro" id="IPR003934">
    <property type="entry name" value="EMP_3"/>
</dbReference>
<dbReference type="PANTHER" id="PTHR10671">
    <property type="entry name" value="EPITHELIAL MEMBRANE PROTEIN-RELATED"/>
    <property type="match status" value="1"/>
</dbReference>
<keyword evidence="5 6" id="KW-0472">Membrane</keyword>
<dbReference type="GO" id="GO:0005886">
    <property type="term" value="C:plasma membrane"/>
    <property type="evidence" value="ECO:0007669"/>
    <property type="project" value="TreeGrafter"/>
</dbReference>
<evidence type="ECO:0008006" key="8">
    <source>
        <dbReference type="Google" id="ProtNLM"/>
    </source>
</evidence>
<keyword evidence="4 6" id="KW-1133">Transmembrane helix</keyword>
<dbReference type="InterPro" id="IPR004032">
    <property type="entry name" value="PMP22_EMP_MP20"/>
</dbReference>
<sequence>MSLLLLVVSALHILILILLFVATLDKSWWTLPGQESLNLWYDCTWNNDTKTWACSNVSENGWLKAVQVLMVLSLILCCLSFILFMFQLYTMRRGGLFYATGLCQLCTSKHCPTPHSALGTEFPVTRALRRDNWERKQFSASLRHPQVTLGYLSGPREWWEL</sequence>
<dbReference type="InterPro" id="IPR050579">
    <property type="entry name" value="PMP-22/EMP/MP20-like"/>
</dbReference>
<accession>A0A8C0W1F7</accession>
<dbReference type="PROSITE" id="PS01221">
    <property type="entry name" value="PMP22_1"/>
    <property type="match status" value="1"/>
</dbReference>
<dbReference type="InterPro" id="IPR004031">
    <property type="entry name" value="PMP22/EMP/MP20/Claudin"/>
</dbReference>
<reference evidence="7" key="1">
    <citation type="submission" date="2023-09" db="UniProtKB">
        <authorList>
            <consortium name="Ensembl"/>
        </authorList>
    </citation>
    <scope>IDENTIFICATION</scope>
</reference>
<dbReference type="Pfam" id="PF00822">
    <property type="entry name" value="PMP22_Claudin"/>
    <property type="match status" value="1"/>
</dbReference>
<evidence type="ECO:0000256" key="3">
    <source>
        <dbReference type="ARBA" id="ARBA00022692"/>
    </source>
</evidence>
<protein>
    <recommendedName>
        <fullName evidence="8">Epithelial membrane protein 3</fullName>
    </recommendedName>
</protein>
<dbReference type="Ensembl" id="ENSCCNT00000002129.1">
    <property type="protein sequence ID" value="ENSCCNP00000001573.1"/>
    <property type="gene ID" value="ENSCCNG00000001758.1"/>
</dbReference>
<dbReference type="PRINTS" id="PR01456">
    <property type="entry name" value="EPMEMPROT3"/>
</dbReference>
<evidence type="ECO:0000256" key="5">
    <source>
        <dbReference type="ARBA" id="ARBA00023136"/>
    </source>
</evidence>
<dbReference type="PANTHER" id="PTHR10671:SF8">
    <property type="entry name" value="EPITHELIAL MEMBRANE PROTEIN 3"/>
    <property type="match status" value="1"/>
</dbReference>